<sequence length="161" mass="18594">MIKYLALLFLFSCASTPKTPVVKLFPFGTYHHNVKVTTKTNEMSFVGINQWTKERFVVVGLGPMDMTMIKYEENKVAYTKDLYINRELMPLEDRHALQLLSLIKDMYDWDRSICEGQHCSKRVWGIPVKIELNTENQVSQISVAKDNITVVVDVTAYEKVL</sequence>
<dbReference type="EMBL" id="JAYGJQ010000002">
    <property type="protein sequence ID" value="MEA9357178.1"/>
    <property type="molecule type" value="Genomic_DNA"/>
</dbReference>
<accession>A0ABU5VVT4</accession>
<evidence type="ECO:0000313" key="2">
    <source>
        <dbReference type="Proteomes" id="UP001302274"/>
    </source>
</evidence>
<organism evidence="1 2">
    <name type="scientific">Bacteriovorax antarcticus</name>
    <dbReference type="NCBI Taxonomy" id="3088717"/>
    <lineage>
        <taxon>Bacteria</taxon>
        <taxon>Pseudomonadati</taxon>
        <taxon>Bdellovibrionota</taxon>
        <taxon>Bacteriovoracia</taxon>
        <taxon>Bacteriovoracales</taxon>
        <taxon>Bacteriovoracaceae</taxon>
        <taxon>Bacteriovorax</taxon>
    </lineage>
</organism>
<keyword evidence="2" id="KW-1185">Reference proteome</keyword>
<comment type="caution">
    <text evidence="1">The sequence shown here is derived from an EMBL/GenBank/DDBJ whole genome shotgun (WGS) entry which is preliminary data.</text>
</comment>
<gene>
    <name evidence="1" type="ORF">SHI21_13215</name>
</gene>
<evidence type="ECO:0008006" key="3">
    <source>
        <dbReference type="Google" id="ProtNLM"/>
    </source>
</evidence>
<proteinExistence type="predicted"/>
<dbReference type="Proteomes" id="UP001302274">
    <property type="component" value="Unassembled WGS sequence"/>
</dbReference>
<dbReference type="RefSeq" id="WP_323577073.1">
    <property type="nucleotide sequence ID" value="NZ_JAYGJQ010000002.1"/>
</dbReference>
<name>A0ABU5VVT4_9BACT</name>
<protein>
    <recommendedName>
        <fullName evidence="3">Lipoprotein</fullName>
    </recommendedName>
</protein>
<reference evidence="1 2" key="1">
    <citation type="submission" date="2023-11" db="EMBL/GenBank/DDBJ databases">
        <title>A Novel Polar Bacteriovorax (B. antarcticus) Isolated from the Biocrust in Antarctica.</title>
        <authorList>
            <person name="Mun W."/>
            <person name="Choi S.Y."/>
            <person name="Mitchell R.J."/>
        </authorList>
    </citation>
    <scope>NUCLEOTIDE SEQUENCE [LARGE SCALE GENOMIC DNA]</scope>
    <source>
        <strain evidence="1 2">PP10</strain>
    </source>
</reference>
<evidence type="ECO:0000313" key="1">
    <source>
        <dbReference type="EMBL" id="MEA9357178.1"/>
    </source>
</evidence>